<sequence length="74" mass="8440">MEEKQSFNFHKDLLAVHSRYFSNLFSEDGLGADEKISIPANASLFFDFISWVHFTSPPSPPIFIDCHSPFFDGL</sequence>
<name>A0A2J6PZS7_9HELO</name>
<evidence type="ECO:0000259" key="1">
    <source>
        <dbReference type="PROSITE" id="PS50097"/>
    </source>
</evidence>
<gene>
    <name evidence="2" type="ORF">NA56DRAFT_203995</name>
</gene>
<dbReference type="AlphaFoldDB" id="A0A2J6PZS7"/>
<dbReference type="Proteomes" id="UP000235672">
    <property type="component" value="Unassembled WGS sequence"/>
</dbReference>
<proteinExistence type="predicted"/>
<keyword evidence="3" id="KW-1185">Reference proteome</keyword>
<protein>
    <recommendedName>
        <fullName evidence="1">BTB domain-containing protein</fullName>
    </recommendedName>
</protein>
<dbReference type="Pfam" id="PF00651">
    <property type="entry name" value="BTB"/>
    <property type="match status" value="1"/>
</dbReference>
<organism evidence="2 3">
    <name type="scientific">Hyaloscypha hepaticicola</name>
    <dbReference type="NCBI Taxonomy" id="2082293"/>
    <lineage>
        <taxon>Eukaryota</taxon>
        <taxon>Fungi</taxon>
        <taxon>Dikarya</taxon>
        <taxon>Ascomycota</taxon>
        <taxon>Pezizomycotina</taxon>
        <taxon>Leotiomycetes</taxon>
        <taxon>Helotiales</taxon>
        <taxon>Hyaloscyphaceae</taxon>
        <taxon>Hyaloscypha</taxon>
    </lineage>
</organism>
<dbReference type="EMBL" id="KZ613489">
    <property type="protein sequence ID" value="PMD19539.1"/>
    <property type="molecule type" value="Genomic_DNA"/>
</dbReference>
<evidence type="ECO:0000313" key="3">
    <source>
        <dbReference type="Proteomes" id="UP000235672"/>
    </source>
</evidence>
<dbReference type="InterPro" id="IPR000210">
    <property type="entry name" value="BTB/POZ_dom"/>
</dbReference>
<evidence type="ECO:0000313" key="2">
    <source>
        <dbReference type="EMBL" id="PMD19539.1"/>
    </source>
</evidence>
<feature type="domain" description="BTB" evidence="1">
    <location>
        <begin position="1"/>
        <end position="53"/>
    </location>
</feature>
<accession>A0A2J6PZS7</accession>
<dbReference type="PROSITE" id="PS50097">
    <property type="entry name" value="BTB"/>
    <property type="match status" value="1"/>
</dbReference>
<reference evidence="2 3" key="1">
    <citation type="submission" date="2016-05" db="EMBL/GenBank/DDBJ databases">
        <title>A degradative enzymes factory behind the ericoid mycorrhizal symbiosis.</title>
        <authorList>
            <consortium name="DOE Joint Genome Institute"/>
            <person name="Martino E."/>
            <person name="Morin E."/>
            <person name="Grelet G."/>
            <person name="Kuo A."/>
            <person name="Kohler A."/>
            <person name="Daghino S."/>
            <person name="Barry K."/>
            <person name="Choi C."/>
            <person name="Cichocki N."/>
            <person name="Clum A."/>
            <person name="Copeland A."/>
            <person name="Hainaut M."/>
            <person name="Haridas S."/>
            <person name="Labutti K."/>
            <person name="Lindquist E."/>
            <person name="Lipzen A."/>
            <person name="Khouja H.-R."/>
            <person name="Murat C."/>
            <person name="Ohm R."/>
            <person name="Olson A."/>
            <person name="Spatafora J."/>
            <person name="Veneault-Fourrey C."/>
            <person name="Henrissat B."/>
            <person name="Grigoriev I."/>
            <person name="Martin F."/>
            <person name="Perotto S."/>
        </authorList>
    </citation>
    <scope>NUCLEOTIDE SEQUENCE [LARGE SCALE GENOMIC DNA]</scope>
    <source>
        <strain evidence="2 3">UAMH 7357</strain>
    </source>
</reference>